<keyword evidence="3 4" id="KW-0413">Isomerase</keyword>
<dbReference type="InterPro" id="IPR044666">
    <property type="entry name" value="Cyclophilin_A-like"/>
</dbReference>
<feature type="domain" description="PPIase cyclophilin-type" evidence="5">
    <location>
        <begin position="87"/>
        <end position="231"/>
    </location>
</feature>
<evidence type="ECO:0000256" key="1">
    <source>
        <dbReference type="ARBA" id="ARBA00002388"/>
    </source>
</evidence>
<dbReference type="RefSeq" id="WP_073046550.1">
    <property type="nucleotide sequence ID" value="NZ_FQZL01000005.1"/>
</dbReference>
<dbReference type="AlphaFoldDB" id="A0A1M6BU77"/>
<dbReference type="GO" id="GO:0003755">
    <property type="term" value="F:peptidyl-prolyl cis-trans isomerase activity"/>
    <property type="evidence" value="ECO:0007669"/>
    <property type="project" value="UniProtKB-UniRule"/>
</dbReference>
<dbReference type="GO" id="GO:0006457">
    <property type="term" value="P:protein folding"/>
    <property type="evidence" value="ECO:0007669"/>
    <property type="project" value="InterPro"/>
</dbReference>
<dbReference type="PANTHER" id="PTHR45625:SF4">
    <property type="entry name" value="PEPTIDYLPROLYL ISOMERASE DOMAIN AND WD REPEAT-CONTAINING PROTEIN 1"/>
    <property type="match status" value="1"/>
</dbReference>
<evidence type="ECO:0000313" key="6">
    <source>
        <dbReference type="EMBL" id="SHI52315.1"/>
    </source>
</evidence>
<dbReference type="STRING" id="1121476.SAMN02745751_00475"/>
<dbReference type="SUPFAM" id="SSF50891">
    <property type="entry name" value="Cyclophilin-like"/>
    <property type="match status" value="1"/>
</dbReference>
<proteinExistence type="inferred from homology"/>
<keyword evidence="7" id="KW-1185">Reference proteome</keyword>
<dbReference type="OrthoDB" id="9807797at2"/>
<accession>A0A1M6BU77</accession>
<dbReference type="InterPro" id="IPR020892">
    <property type="entry name" value="Cyclophilin-type_PPIase_CS"/>
</dbReference>
<reference evidence="6 7" key="1">
    <citation type="submission" date="2016-11" db="EMBL/GenBank/DDBJ databases">
        <authorList>
            <person name="Jaros S."/>
            <person name="Januszkiewicz K."/>
            <person name="Wedrychowicz H."/>
        </authorList>
    </citation>
    <scope>NUCLEOTIDE SEQUENCE [LARGE SCALE GENOMIC DNA]</scope>
    <source>
        <strain evidence="6 7">DSM 17477</strain>
    </source>
</reference>
<dbReference type="PROSITE" id="PS50072">
    <property type="entry name" value="CSA_PPIASE_2"/>
    <property type="match status" value="1"/>
</dbReference>
<evidence type="ECO:0000256" key="2">
    <source>
        <dbReference type="ARBA" id="ARBA00023110"/>
    </source>
</evidence>
<dbReference type="CDD" id="cd00317">
    <property type="entry name" value="cyclophilin"/>
    <property type="match status" value="1"/>
</dbReference>
<evidence type="ECO:0000256" key="3">
    <source>
        <dbReference type="ARBA" id="ARBA00023235"/>
    </source>
</evidence>
<dbReference type="PROSITE" id="PS51257">
    <property type="entry name" value="PROKAR_LIPOPROTEIN"/>
    <property type="match status" value="1"/>
</dbReference>
<dbReference type="Gene3D" id="2.40.100.10">
    <property type="entry name" value="Cyclophilin-like"/>
    <property type="match status" value="1"/>
</dbReference>
<dbReference type="Proteomes" id="UP000184052">
    <property type="component" value="Unassembled WGS sequence"/>
</dbReference>
<dbReference type="Pfam" id="PF00160">
    <property type="entry name" value="Pro_isomerase"/>
    <property type="match status" value="1"/>
</dbReference>
<keyword evidence="2 4" id="KW-0697">Rotamase</keyword>
<dbReference type="InterPro" id="IPR002130">
    <property type="entry name" value="Cyclophilin-type_PPIase_dom"/>
</dbReference>
<comment type="catalytic activity">
    <reaction evidence="4">
        <text>[protein]-peptidylproline (omega=180) = [protein]-peptidylproline (omega=0)</text>
        <dbReference type="Rhea" id="RHEA:16237"/>
        <dbReference type="Rhea" id="RHEA-COMP:10747"/>
        <dbReference type="Rhea" id="RHEA-COMP:10748"/>
        <dbReference type="ChEBI" id="CHEBI:83833"/>
        <dbReference type="ChEBI" id="CHEBI:83834"/>
        <dbReference type="EC" id="5.2.1.8"/>
    </reaction>
</comment>
<comment type="function">
    <text evidence="1 4">PPIases accelerate the folding of proteins. It catalyzes the cis-trans isomerization of proline imidic peptide bonds in oligopeptides.</text>
</comment>
<organism evidence="6 7">
    <name type="scientific">Dethiosulfatibacter aminovorans DSM 17477</name>
    <dbReference type="NCBI Taxonomy" id="1121476"/>
    <lineage>
        <taxon>Bacteria</taxon>
        <taxon>Bacillati</taxon>
        <taxon>Bacillota</taxon>
        <taxon>Tissierellia</taxon>
        <taxon>Dethiosulfatibacter</taxon>
    </lineage>
</organism>
<dbReference type="PANTHER" id="PTHR45625">
    <property type="entry name" value="PEPTIDYL-PROLYL CIS-TRANS ISOMERASE-RELATED"/>
    <property type="match status" value="1"/>
</dbReference>
<dbReference type="EC" id="5.2.1.8" evidence="4"/>
<sequence>MKIDLRRLLVFILAAVLSLSILVGCGQQEEPAEDNADGEKSDSEGFWDGEVEDFDFDEYRAECLPGSDYVPEEGLPIVKVSIKDGDDIILELYPETAPNTVNNFLALSRSGFYDGLVFHRIIVDFMIQGGDPLGTGTGNPGYSIDGEFAKNGFDNDLSHTPGVISMARSRDYNSAGSQFFIVHGDATFLDGDYAAFGNVIYGFEEVDRLANVKTGYGDKPEEDVVMESIRVDLNGYEFTNPTINN</sequence>
<evidence type="ECO:0000256" key="4">
    <source>
        <dbReference type="RuleBase" id="RU363019"/>
    </source>
</evidence>
<evidence type="ECO:0000259" key="5">
    <source>
        <dbReference type="PROSITE" id="PS50072"/>
    </source>
</evidence>
<dbReference type="PRINTS" id="PR00153">
    <property type="entry name" value="CSAPPISMRASE"/>
</dbReference>
<gene>
    <name evidence="6" type="ORF">SAMN02745751_00475</name>
</gene>
<name>A0A1M6BU77_9FIRM</name>
<dbReference type="PROSITE" id="PS00170">
    <property type="entry name" value="CSA_PPIASE_1"/>
    <property type="match status" value="1"/>
</dbReference>
<dbReference type="InterPro" id="IPR029000">
    <property type="entry name" value="Cyclophilin-like_dom_sf"/>
</dbReference>
<evidence type="ECO:0000313" key="7">
    <source>
        <dbReference type="Proteomes" id="UP000184052"/>
    </source>
</evidence>
<protein>
    <recommendedName>
        <fullName evidence="4">Peptidyl-prolyl cis-trans isomerase</fullName>
        <shortName evidence="4">PPIase</shortName>
        <ecNumber evidence="4">5.2.1.8</ecNumber>
    </recommendedName>
</protein>
<comment type="similarity">
    <text evidence="4">Belongs to the cyclophilin-type PPIase family.</text>
</comment>
<dbReference type="EMBL" id="FQZL01000005">
    <property type="protein sequence ID" value="SHI52315.1"/>
    <property type="molecule type" value="Genomic_DNA"/>
</dbReference>